<gene>
    <name evidence="5" type="ORF">CLOHIR_01229</name>
</gene>
<organism evidence="5 6">
    <name type="scientific">Peptacetobacter hiranonis (strain DSM 13275 / JCM 10541 / KCTC 15199 / TO-931)</name>
    <name type="common">Clostridium hiranonis</name>
    <dbReference type="NCBI Taxonomy" id="500633"/>
    <lineage>
        <taxon>Bacteria</taxon>
        <taxon>Bacillati</taxon>
        <taxon>Bacillota</taxon>
        <taxon>Clostridia</taxon>
        <taxon>Peptostreptococcales</taxon>
        <taxon>Peptostreptococcaceae</taxon>
        <taxon>Peptacetobacter</taxon>
    </lineage>
</organism>
<name>B6FZC5_PEPHT</name>
<dbReference type="GO" id="GO:0046872">
    <property type="term" value="F:metal ion binding"/>
    <property type="evidence" value="ECO:0007669"/>
    <property type="project" value="InterPro"/>
</dbReference>
<sequence>MYKTKKLKNGLTIIAEEIPYFKSISMGIWFRAGIKTEENYIDGVSHFIEHMMFKGTKNRTSKQLVAEIENLGGVINAFTGRECTCYYVRLLDEHLNIGIDILSDMILNSKFDEKDIEREKSVITEELKMYEDSPEDLTYDILLEKVYDNKGIGKNILGSKESIKSMNREAILDYFEKFYVPENAVLSICGNFDFDETVKLIEDKFANWHGEKPNYNLQDEIFNPCVVKKDRDYEQTNLAICFECENIGSSSNDVYTIDIINNVLGGSSTSRLFQRIREDEGLVYSIYSEQEFYRDKGELGIYASMSTENLEDVYRLIKEEIVSLNENGITEEELKNSKEQLKGEFMLGMESTESRMSAIGKYMLITGKVETLEDVIEGLNSITMEDINRVIKDVLDIDKMGVCVVGKGVSEIEL</sequence>
<evidence type="ECO:0000259" key="3">
    <source>
        <dbReference type="Pfam" id="PF00675"/>
    </source>
</evidence>
<evidence type="ECO:0000313" key="5">
    <source>
        <dbReference type="EMBL" id="EEA85128.1"/>
    </source>
</evidence>
<dbReference type="InterPro" id="IPR011249">
    <property type="entry name" value="Metalloenz_LuxS/M16"/>
</dbReference>
<evidence type="ECO:0000256" key="2">
    <source>
        <dbReference type="RuleBase" id="RU004447"/>
    </source>
</evidence>
<comment type="caution">
    <text evidence="5">The sequence shown here is derived from an EMBL/GenBank/DDBJ whole genome shotgun (WGS) entry which is preliminary data.</text>
</comment>
<dbReference type="HOGENOM" id="CLU_009902_3_0_9"/>
<dbReference type="GO" id="GO:0004222">
    <property type="term" value="F:metalloendopeptidase activity"/>
    <property type="evidence" value="ECO:0007669"/>
    <property type="project" value="InterPro"/>
</dbReference>
<dbReference type="InterPro" id="IPR007863">
    <property type="entry name" value="Peptidase_M16_C"/>
</dbReference>
<dbReference type="eggNOG" id="COG0612">
    <property type="taxonomic scope" value="Bacteria"/>
</dbReference>
<reference evidence="5 6" key="1">
    <citation type="submission" date="2008-09" db="EMBL/GenBank/DDBJ databases">
        <authorList>
            <person name="Fulton L."/>
            <person name="Clifton S."/>
            <person name="Fulton B."/>
            <person name="Xu J."/>
            <person name="Minx P."/>
            <person name="Pepin K.H."/>
            <person name="Johnson M."/>
            <person name="Thiruvilangam P."/>
            <person name="Bhonagiri V."/>
            <person name="Nash W.E."/>
            <person name="Mardis E.R."/>
            <person name="Wilson R.K."/>
        </authorList>
    </citation>
    <scope>NUCLEOTIDE SEQUENCE [LARGE SCALE GENOMIC DNA]</scope>
    <source>
        <strain evidence="5 6">DSM 13275</strain>
    </source>
</reference>
<dbReference type="EMBL" id="ABWP01000051">
    <property type="protein sequence ID" value="EEA85128.1"/>
    <property type="molecule type" value="Genomic_DNA"/>
</dbReference>
<feature type="domain" description="Peptidase M16 N-terminal" evidence="3">
    <location>
        <begin position="13"/>
        <end position="158"/>
    </location>
</feature>
<accession>B6FZC5</accession>
<dbReference type="PROSITE" id="PS00143">
    <property type="entry name" value="INSULINASE"/>
    <property type="match status" value="1"/>
</dbReference>
<comment type="similarity">
    <text evidence="1 2">Belongs to the peptidase M16 family.</text>
</comment>
<feature type="domain" description="Peptidase M16 C-terminal" evidence="4">
    <location>
        <begin position="165"/>
        <end position="341"/>
    </location>
</feature>
<dbReference type="InterPro" id="IPR001431">
    <property type="entry name" value="Pept_M16_Zn_BS"/>
</dbReference>
<dbReference type="RefSeq" id="WP_006440150.1">
    <property type="nucleotide sequence ID" value="NZ_DS995356.1"/>
</dbReference>
<dbReference type="InterPro" id="IPR050361">
    <property type="entry name" value="MPP/UQCRC_Complex"/>
</dbReference>
<dbReference type="Pfam" id="PF05193">
    <property type="entry name" value="Peptidase_M16_C"/>
    <property type="match status" value="1"/>
</dbReference>
<keyword evidence="6" id="KW-1185">Reference proteome</keyword>
<reference evidence="5 6" key="2">
    <citation type="submission" date="2008-10" db="EMBL/GenBank/DDBJ databases">
        <title>Draft genome sequence of Clostridium hiranonis (DSM 13275).</title>
        <authorList>
            <person name="Sudarsanam P."/>
            <person name="Ley R."/>
            <person name="Guruge J."/>
            <person name="Turnbaugh P.J."/>
            <person name="Mahowald M."/>
            <person name="Liep D."/>
            <person name="Gordon J."/>
        </authorList>
    </citation>
    <scope>NUCLEOTIDE SEQUENCE [LARGE SCALE GENOMIC DNA]</scope>
    <source>
        <strain evidence="5 6">DSM 13275</strain>
    </source>
</reference>
<keyword evidence="5" id="KW-0378">Hydrolase</keyword>
<evidence type="ECO:0000256" key="1">
    <source>
        <dbReference type="ARBA" id="ARBA00007261"/>
    </source>
</evidence>
<dbReference type="PANTHER" id="PTHR11851">
    <property type="entry name" value="METALLOPROTEASE"/>
    <property type="match status" value="1"/>
</dbReference>
<evidence type="ECO:0000313" key="6">
    <source>
        <dbReference type="Proteomes" id="UP000003178"/>
    </source>
</evidence>
<protein>
    <submittedName>
        <fullName evidence="5">Peptidase M16 inactive domain protein</fullName>
        <ecNumber evidence="5">3.4.24.-</ecNumber>
    </submittedName>
</protein>
<dbReference type="Proteomes" id="UP000003178">
    <property type="component" value="Unassembled WGS sequence"/>
</dbReference>
<dbReference type="EC" id="3.4.24.-" evidence="5"/>
<dbReference type="OrthoDB" id="9811314at2"/>
<dbReference type="GO" id="GO:0006508">
    <property type="term" value="P:proteolysis"/>
    <property type="evidence" value="ECO:0007669"/>
    <property type="project" value="InterPro"/>
</dbReference>
<dbReference type="Gene3D" id="3.30.830.10">
    <property type="entry name" value="Metalloenzyme, LuxS/M16 peptidase-like"/>
    <property type="match status" value="2"/>
</dbReference>
<dbReference type="AlphaFoldDB" id="B6FZC5"/>
<dbReference type="STRING" id="500633.CLOHIR_01229"/>
<dbReference type="Pfam" id="PF00675">
    <property type="entry name" value="Peptidase_M16"/>
    <property type="match status" value="1"/>
</dbReference>
<evidence type="ECO:0000259" key="4">
    <source>
        <dbReference type="Pfam" id="PF05193"/>
    </source>
</evidence>
<proteinExistence type="inferred from homology"/>
<dbReference type="InterPro" id="IPR011765">
    <property type="entry name" value="Pept_M16_N"/>
</dbReference>
<dbReference type="SUPFAM" id="SSF63411">
    <property type="entry name" value="LuxS/MPP-like metallohydrolase"/>
    <property type="match status" value="2"/>
</dbReference>
<dbReference type="PANTHER" id="PTHR11851:SF49">
    <property type="entry name" value="MITOCHONDRIAL-PROCESSING PEPTIDASE SUBUNIT ALPHA"/>
    <property type="match status" value="1"/>
</dbReference>